<accession>A0ABM7R9B8</accession>
<gene>
    <name evidence="1" type="ORF">HAHE_17230</name>
</gene>
<proteinExistence type="predicted"/>
<evidence type="ECO:0000313" key="1">
    <source>
        <dbReference type="EMBL" id="BCX47815.1"/>
    </source>
</evidence>
<evidence type="ECO:0000313" key="2">
    <source>
        <dbReference type="Proteomes" id="UP001374893"/>
    </source>
</evidence>
<reference evidence="1 2" key="1">
    <citation type="submission" date="2021-06" db="EMBL/GenBank/DDBJ databases">
        <title>Complete genome of Haloferula helveola possessing various polysaccharide degrading enzymes.</title>
        <authorList>
            <person name="Takami H."/>
            <person name="Huang C."/>
            <person name="Hamasaki K."/>
        </authorList>
    </citation>
    <scope>NUCLEOTIDE SEQUENCE [LARGE SCALE GENOMIC DNA]</scope>
    <source>
        <strain evidence="1 2">CN-1</strain>
    </source>
</reference>
<name>A0ABM7R9B8_9BACT</name>
<protein>
    <submittedName>
        <fullName evidence="1">Uncharacterized protein</fullName>
    </submittedName>
</protein>
<organism evidence="1 2">
    <name type="scientific">Haloferula helveola</name>
    <dbReference type="NCBI Taxonomy" id="490095"/>
    <lineage>
        <taxon>Bacteria</taxon>
        <taxon>Pseudomonadati</taxon>
        <taxon>Verrucomicrobiota</taxon>
        <taxon>Verrucomicrobiia</taxon>
        <taxon>Verrucomicrobiales</taxon>
        <taxon>Verrucomicrobiaceae</taxon>
        <taxon>Haloferula</taxon>
    </lineage>
</organism>
<keyword evidence="2" id="KW-1185">Reference proteome</keyword>
<dbReference type="Proteomes" id="UP001374893">
    <property type="component" value="Chromosome"/>
</dbReference>
<dbReference type="EMBL" id="AP024702">
    <property type="protein sequence ID" value="BCX47815.1"/>
    <property type="molecule type" value="Genomic_DNA"/>
</dbReference>
<sequence length="67" mass="7214">MQVPGSKPWFCMKKITLFGPPAVRVKVDAARLMSGKSEEPKAAPNPEASICKDLRRLIMALVGGDSS</sequence>